<dbReference type="PANTHER" id="PTHR30146">
    <property type="entry name" value="LACI-RELATED TRANSCRIPTIONAL REPRESSOR"/>
    <property type="match status" value="1"/>
</dbReference>
<gene>
    <name evidence="5" type="primary">degA_1</name>
    <name evidence="5" type="ORF">PAESOLCIP111_01955</name>
</gene>
<name>A0A916NHW8_9BACL</name>
<dbReference type="CDD" id="cd06267">
    <property type="entry name" value="PBP1_LacI_sugar_binding-like"/>
    <property type="match status" value="1"/>
</dbReference>
<organism evidence="5 6">
    <name type="scientific">Paenibacillus solanacearum</name>
    <dbReference type="NCBI Taxonomy" id="2048548"/>
    <lineage>
        <taxon>Bacteria</taxon>
        <taxon>Bacillati</taxon>
        <taxon>Bacillota</taxon>
        <taxon>Bacilli</taxon>
        <taxon>Bacillales</taxon>
        <taxon>Paenibacillaceae</taxon>
        <taxon>Paenibacillus</taxon>
    </lineage>
</organism>
<proteinExistence type="predicted"/>
<comment type="caution">
    <text evidence="5">The sequence shown here is derived from an EMBL/GenBank/DDBJ whole genome shotgun (WGS) entry which is preliminary data.</text>
</comment>
<evidence type="ECO:0000313" key="5">
    <source>
        <dbReference type="EMBL" id="CAG7616886.1"/>
    </source>
</evidence>
<dbReference type="SMART" id="SM00354">
    <property type="entry name" value="HTH_LACI"/>
    <property type="match status" value="1"/>
</dbReference>
<evidence type="ECO:0000259" key="4">
    <source>
        <dbReference type="PROSITE" id="PS50932"/>
    </source>
</evidence>
<dbReference type="Proteomes" id="UP000693672">
    <property type="component" value="Unassembled WGS sequence"/>
</dbReference>
<dbReference type="Pfam" id="PF00356">
    <property type="entry name" value="LacI"/>
    <property type="match status" value="1"/>
</dbReference>
<dbReference type="GO" id="GO:0000976">
    <property type="term" value="F:transcription cis-regulatory region binding"/>
    <property type="evidence" value="ECO:0007669"/>
    <property type="project" value="TreeGrafter"/>
</dbReference>
<dbReference type="PANTHER" id="PTHR30146:SF109">
    <property type="entry name" value="HTH-TYPE TRANSCRIPTIONAL REGULATOR GALS"/>
    <property type="match status" value="1"/>
</dbReference>
<keyword evidence="2" id="KW-0238">DNA-binding</keyword>
<keyword evidence="1" id="KW-0805">Transcription regulation</keyword>
<dbReference type="GO" id="GO:0003700">
    <property type="term" value="F:DNA-binding transcription factor activity"/>
    <property type="evidence" value="ECO:0007669"/>
    <property type="project" value="TreeGrafter"/>
</dbReference>
<feature type="domain" description="HTH lacI-type" evidence="4">
    <location>
        <begin position="7"/>
        <end position="62"/>
    </location>
</feature>
<accession>A0A916NHW8</accession>
<dbReference type="InterPro" id="IPR000843">
    <property type="entry name" value="HTH_LacI"/>
</dbReference>
<dbReference type="CDD" id="cd01392">
    <property type="entry name" value="HTH_LacI"/>
    <property type="match status" value="1"/>
</dbReference>
<keyword evidence="6" id="KW-1185">Reference proteome</keyword>
<evidence type="ECO:0000256" key="2">
    <source>
        <dbReference type="ARBA" id="ARBA00023125"/>
    </source>
</evidence>
<protein>
    <submittedName>
        <fullName evidence="5">HTH-type transcriptional regulator DegA</fullName>
    </submittedName>
</protein>
<reference evidence="5" key="1">
    <citation type="submission" date="2021-06" db="EMBL/GenBank/DDBJ databases">
        <authorList>
            <person name="Criscuolo A."/>
        </authorList>
    </citation>
    <scope>NUCLEOTIDE SEQUENCE</scope>
    <source>
        <strain evidence="5">CIP111600</strain>
    </source>
</reference>
<dbReference type="InterPro" id="IPR046335">
    <property type="entry name" value="LacI/GalR-like_sensor"/>
</dbReference>
<evidence type="ECO:0000313" key="6">
    <source>
        <dbReference type="Proteomes" id="UP000693672"/>
    </source>
</evidence>
<sequence length="356" mass="39435">MSSKRQVTIVDIAEAAGVSIATVSNVLNRRNVPMSEDTIRKVEEAAERLGYRRNVMAANLSRRKTYELGMLVPGFGGYYGRFAEEMQRKAHLYGYHLSVFSAAGFDPEIEQRHLEVLLQRRVDGLFCHGLAMSHETTRKIVGEGTPLVLFNGWGWPSDIAACAVNLDFAGGCIDAVRHLYDQGSRKLYYFGKAAAHATDRQRRIGFTEGVQRLPEAVPAAIVEFRDAKSLDQLMDEVITASSSDAAGPVGILAFDDVDALAVMSAVFHRGYRVPEDYLVVGINNDPVSKLAYPPLTTIDIPYKEQVRLAIRLMLLELGETERLKQVDGELPHGCSASEQEIRIPLQLIPRMSTLGR</sequence>
<dbReference type="AlphaFoldDB" id="A0A916NHW8"/>
<dbReference type="Pfam" id="PF13377">
    <property type="entry name" value="Peripla_BP_3"/>
    <property type="match status" value="1"/>
</dbReference>
<dbReference type="PROSITE" id="PS00356">
    <property type="entry name" value="HTH_LACI_1"/>
    <property type="match status" value="1"/>
</dbReference>
<dbReference type="PROSITE" id="PS50932">
    <property type="entry name" value="HTH_LACI_2"/>
    <property type="match status" value="1"/>
</dbReference>
<evidence type="ECO:0000256" key="3">
    <source>
        <dbReference type="ARBA" id="ARBA00023163"/>
    </source>
</evidence>
<dbReference type="RefSeq" id="WP_218091741.1">
    <property type="nucleotide sequence ID" value="NZ_CAJVAS010000006.1"/>
</dbReference>
<evidence type="ECO:0000256" key="1">
    <source>
        <dbReference type="ARBA" id="ARBA00023015"/>
    </source>
</evidence>
<dbReference type="EMBL" id="CAJVAS010000006">
    <property type="protein sequence ID" value="CAG7616886.1"/>
    <property type="molecule type" value="Genomic_DNA"/>
</dbReference>
<keyword evidence="3" id="KW-0804">Transcription</keyword>